<sequence>MMNGRGIPGRCCCIKQREKVEAKAAWDKCKRKRQTLVFNPEEEVWHEPYMQCLRKEFSEISIPCDSKIELPWKDIALPAAGMKIRVKVSLNELVQDSLANDTADEGNAEKKESTGIMHLPWDDLLVTDTIQTHLNNTATCDSTLEIPWSDLALERPLFIEPPPKEESCAPDDIEIPWEEILVPQNIVIETKMKKHPSSAAPPRPSSKSGGKSCGKGPCCVKARNQRKVGGSMLNVANNSL</sequence>
<organism evidence="2 3">
    <name type="scientific">Cephus cinctus</name>
    <name type="common">Wheat stem sawfly</name>
    <dbReference type="NCBI Taxonomy" id="211228"/>
    <lineage>
        <taxon>Eukaryota</taxon>
        <taxon>Metazoa</taxon>
        <taxon>Ecdysozoa</taxon>
        <taxon>Arthropoda</taxon>
        <taxon>Hexapoda</taxon>
        <taxon>Insecta</taxon>
        <taxon>Pterygota</taxon>
        <taxon>Neoptera</taxon>
        <taxon>Endopterygota</taxon>
        <taxon>Hymenoptera</taxon>
        <taxon>Cephoidea</taxon>
        <taxon>Cephidae</taxon>
        <taxon>Cephus</taxon>
    </lineage>
</organism>
<name>A0AAJ7BN64_CEPCN</name>
<evidence type="ECO:0000313" key="3">
    <source>
        <dbReference type="RefSeq" id="XP_015590138.2"/>
    </source>
</evidence>
<dbReference type="KEGG" id="ccin:107265316"/>
<protein>
    <submittedName>
        <fullName evidence="3">Uncharacterized protein LOC107265316 isoform X1</fullName>
    </submittedName>
</protein>
<feature type="compositionally biased region" description="Low complexity" evidence="1">
    <location>
        <begin position="205"/>
        <end position="217"/>
    </location>
</feature>
<dbReference type="Proteomes" id="UP000694920">
    <property type="component" value="Unplaced"/>
</dbReference>
<accession>A0AAJ7BN64</accession>
<proteinExistence type="predicted"/>
<evidence type="ECO:0000256" key="1">
    <source>
        <dbReference type="SAM" id="MobiDB-lite"/>
    </source>
</evidence>
<dbReference type="GeneID" id="107265316"/>
<reference evidence="3" key="1">
    <citation type="submission" date="2025-08" db="UniProtKB">
        <authorList>
            <consortium name="RefSeq"/>
        </authorList>
    </citation>
    <scope>IDENTIFICATION</scope>
</reference>
<evidence type="ECO:0000313" key="2">
    <source>
        <dbReference type="Proteomes" id="UP000694920"/>
    </source>
</evidence>
<dbReference type="RefSeq" id="XP_015590138.2">
    <property type="nucleotide sequence ID" value="XM_015734652.2"/>
</dbReference>
<gene>
    <name evidence="3" type="primary">LOC107265316</name>
</gene>
<keyword evidence="2" id="KW-1185">Reference proteome</keyword>
<dbReference type="AlphaFoldDB" id="A0AAJ7BN64"/>
<feature type="region of interest" description="Disordered" evidence="1">
    <location>
        <begin position="192"/>
        <end position="217"/>
    </location>
</feature>